<organism evidence="7">
    <name type="scientific">Sexangularia sp. CB-2014</name>
    <dbReference type="NCBI Taxonomy" id="1486929"/>
    <lineage>
        <taxon>Eukaryota</taxon>
        <taxon>Amoebozoa</taxon>
        <taxon>Tubulinea</taxon>
        <taxon>Elardia</taxon>
        <taxon>Arcellinida</taxon>
        <taxon>Arcellinida incertae sedis</taxon>
        <taxon>Sexangularia</taxon>
    </lineage>
</organism>
<proteinExistence type="predicted"/>
<protein>
    <recommendedName>
        <fullName evidence="6">Protein kinase domain-containing protein</fullName>
    </recommendedName>
</protein>
<dbReference type="SUPFAM" id="SSF56112">
    <property type="entry name" value="Protein kinase-like (PK-like)"/>
    <property type="match status" value="1"/>
</dbReference>
<gene>
    <name evidence="7" type="ORF">SSP0437_LOCUS3995</name>
</gene>
<dbReference type="InterPro" id="IPR000719">
    <property type="entry name" value="Prot_kinase_dom"/>
</dbReference>
<evidence type="ECO:0000259" key="6">
    <source>
        <dbReference type="PROSITE" id="PS50011"/>
    </source>
</evidence>
<evidence type="ECO:0000313" key="7">
    <source>
        <dbReference type="EMBL" id="CAD9292768.1"/>
    </source>
</evidence>
<evidence type="ECO:0000256" key="4">
    <source>
        <dbReference type="ARBA" id="ARBA00022777"/>
    </source>
</evidence>
<sequence>MAEVLKSDMISAESANHPLDTTHWSSSFSRLADCWNPPIDRLMNDLSDLSRLTLSDEKHMDKIREIHEKRFLLVSLFYSYSACFLAELEALPSYSSPENGVDERSIFNRIRQSMDILKEFLDHPRLLNKDCDVTDLVERLKQADALLIESTDRIDERLVKLVSNLPDQTGEKGAFGRFVPTSTPGYGVKCILKGKSEGKFELEASRIIEHPNIVRSFGWRVDDTECRILMERYGTSLEKLLMGKEGRMFPVSQLRTSMNYICQIFDGVGALHRLGIVHRDISPDNILISTEDKNAKLCDFGLARDLQGSATKYTDNQGKYHYMAPEVRNRTQPTSFSKQTDVFALGVVTLDILLGIEKTHSLLSGSTSSSDDVKQSIFSLVYDLRESFITQLLDRVCCDGLLTESDANRAKKTLNVKHWPAKSWHRFVFYIQDTVGSTPIARTLEMSIVTLARDCVDKCLLGLDQYRQSHAVALNLWEEVLQDYSLLTLS</sequence>
<dbReference type="PROSITE" id="PS50011">
    <property type="entry name" value="PROTEIN_KINASE_DOM"/>
    <property type="match status" value="1"/>
</dbReference>
<dbReference type="InterPro" id="IPR011009">
    <property type="entry name" value="Kinase-like_dom_sf"/>
</dbReference>
<dbReference type="GO" id="GO:0004674">
    <property type="term" value="F:protein serine/threonine kinase activity"/>
    <property type="evidence" value="ECO:0007669"/>
    <property type="project" value="UniProtKB-KW"/>
</dbReference>
<dbReference type="Pfam" id="PF00069">
    <property type="entry name" value="Pkinase"/>
    <property type="match status" value="1"/>
</dbReference>
<dbReference type="EMBL" id="HBGL01005189">
    <property type="protein sequence ID" value="CAD9292768.1"/>
    <property type="molecule type" value="Transcribed_RNA"/>
</dbReference>
<dbReference type="Gene3D" id="1.10.510.10">
    <property type="entry name" value="Transferase(Phosphotransferase) domain 1"/>
    <property type="match status" value="1"/>
</dbReference>
<keyword evidence="4" id="KW-0418">Kinase</keyword>
<dbReference type="PANTHER" id="PTHR11584:SF369">
    <property type="entry name" value="MITOGEN-ACTIVATED PROTEIN KINASE KINASE KINASE 19-RELATED"/>
    <property type="match status" value="1"/>
</dbReference>
<dbReference type="PANTHER" id="PTHR11584">
    <property type="entry name" value="SERINE/THREONINE PROTEIN KINASE"/>
    <property type="match status" value="1"/>
</dbReference>
<dbReference type="AlphaFoldDB" id="A0A7S1YDP4"/>
<evidence type="ECO:0000256" key="2">
    <source>
        <dbReference type="ARBA" id="ARBA00022679"/>
    </source>
</evidence>
<evidence type="ECO:0000256" key="3">
    <source>
        <dbReference type="ARBA" id="ARBA00022741"/>
    </source>
</evidence>
<keyword evidence="5" id="KW-0067">ATP-binding</keyword>
<evidence type="ECO:0000256" key="5">
    <source>
        <dbReference type="ARBA" id="ARBA00022840"/>
    </source>
</evidence>
<dbReference type="PROSITE" id="PS00109">
    <property type="entry name" value="PROTEIN_KINASE_TYR"/>
    <property type="match status" value="1"/>
</dbReference>
<dbReference type="InterPro" id="IPR008266">
    <property type="entry name" value="Tyr_kinase_AS"/>
</dbReference>
<dbReference type="GO" id="GO:0005524">
    <property type="term" value="F:ATP binding"/>
    <property type="evidence" value="ECO:0007669"/>
    <property type="project" value="UniProtKB-KW"/>
</dbReference>
<keyword evidence="3" id="KW-0547">Nucleotide-binding</keyword>
<name>A0A7S1YDP4_9EUKA</name>
<evidence type="ECO:0000256" key="1">
    <source>
        <dbReference type="ARBA" id="ARBA00022527"/>
    </source>
</evidence>
<reference evidence="7" key="1">
    <citation type="submission" date="2021-01" db="EMBL/GenBank/DDBJ databases">
        <authorList>
            <person name="Corre E."/>
            <person name="Pelletier E."/>
            <person name="Niang G."/>
            <person name="Scheremetjew M."/>
            <person name="Finn R."/>
            <person name="Kale V."/>
            <person name="Holt S."/>
            <person name="Cochrane G."/>
            <person name="Meng A."/>
            <person name="Brown T."/>
            <person name="Cohen L."/>
        </authorList>
    </citation>
    <scope>NUCLEOTIDE SEQUENCE</scope>
    <source>
        <strain evidence="7">ATCC 50979</strain>
    </source>
</reference>
<feature type="domain" description="Protein kinase" evidence="6">
    <location>
        <begin position="164"/>
        <end position="481"/>
    </location>
</feature>
<keyword evidence="1" id="KW-0723">Serine/threonine-protein kinase</keyword>
<keyword evidence="2" id="KW-0808">Transferase</keyword>
<accession>A0A7S1YDP4</accession>